<dbReference type="Gene3D" id="3.90.1200.10">
    <property type="match status" value="1"/>
</dbReference>
<sequence>MTNFTVSYFTMTEKEAIEYANSNLDFFQPGANLTCKEIGDGNLNYVFRIVDQQTGQSLIIKQAGPVARISDEFKVSPDRNRIESEILRLQGELAPGFVPEVYHYDPVMNCCAMEDLSDFEILRTAFSTHKTFPNLAEHLSTFLVKTLLQTSDLVLGHKEKKELVKTFTNPELCEITEDLVYTEPFYDCPRNDVFPGTRSYVEKEIWNDPHLALETAKLKFDFLTNTQSLLHGDFHTGSIFVTEEETKIIDPEFAFYGPAGYDLGNVVANLIFAYVNGNSEIEDPEKRENYLGYLQSTIKKTIDLFKEKFVIDYKDKVTEKVASYDGFLEHYLNGILRDAAAVTGLELCRRVIGIAHVKDLTDITNPVRRAEAEIFCLKLGKSFILNRGNFQSGSDFTEAINNN</sequence>
<evidence type="ECO:0000256" key="3">
    <source>
        <dbReference type="ARBA" id="ARBA00012128"/>
    </source>
</evidence>
<evidence type="ECO:0000256" key="7">
    <source>
        <dbReference type="ARBA" id="ARBA00022840"/>
    </source>
</evidence>
<reference evidence="9" key="1">
    <citation type="submission" date="2024-07" db="EMBL/GenBank/DDBJ databases">
        <title>Identification and characteristics of an arsenic-resistant bacterial isolate, which belongs to a novel species.</title>
        <authorList>
            <person name="Juszczyk A."/>
            <person name="Kowalczyk A."/>
            <person name="Was K."/>
            <person name="Kosowicz W."/>
            <person name="Budzyn A."/>
            <person name="Latowski D."/>
        </authorList>
    </citation>
    <scope>NUCLEOTIDE SEQUENCE</scope>
    <source>
        <strain evidence="9">As8PL</strain>
    </source>
</reference>
<dbReference type="Pfam" id="PF01636">
    <property type="entry name" value="APH"/>
    <property type="match status" value="1"/>
</dbReference>
<dbReference type="InterPro" id="IPR009212">
    <property type="entry name" value="Methylthioribose_kinase"/>
</dbReference>
<dbReference type="RefSeq" id="WP_368504266.1">
    <property type="nucleotide sequence ID" value="NZ_CP162551.1"/>
</dbReference>
<dbReference type="AlphaFoldDB" id="A0AB39BU65"/>
<evidence type="ECO:0000256" key="5">
    <source>
        <dbReference type="ARBA" id="ARBA00022741"/>
    </source>
</evidence>
<evidence type="ECO:0000256" key="1">
    <source>
        <dbReference type="ARBA" id="ARBA00010165"/>
    </source>
</evidence>
<dbReference type="GO" id="GO:0046522">
    <property type="term" value="F:S-methyl-5-thioribose kinase activity"/>
    <property type="evidence" value="ECO:0007669"/>
    <property type="project" value="UniProtKB-EC"/>
</dbReference>
<keyword evidence="5" id="KW-0547">Nucleotide-binding</keyword>
<dbReference type="PANTHER" id="PTHR34273:SF2">
    <property type="entry name" value="METHYLTHIORIBOSE KINASE"/>
    <property type="match status" value="1"/>
</dbReference>
<organism evidence="9">
    <name type="scientific">Alkalihalophilus sp. As8PL</name>
    <dbReference type="NCBI Taxonomy" id="3237103"/>
    <lineage>
        <taxon>Bacteria</taxon>
        <taxon>Bacillati</taxon>
        <taxon>Bacillota</taxon>
        <taxon>Bacilli</taxon>
        <taxon>Bacillales</taxon>
        <taxon>Bacillaceae</taxon>
        <taxon>Alkalihalophilus</taxon>
    </lineage>
</organism>
<keyword evidence="6 9" id="KW-0418">Kinase</keyword>
<dbReference type="Gene3D" id="3.30.200.20">
    <property type="entry name" value="Phosphorylase Kinase, domain 1"/>
    <property type="match status" value="1"/>
</dbReference>
<dbReference type="EMBL" id="CP162551">
    <property type="protein sequence ID" value="XDI36886.1"/>
    <property type="molecule type" value="Genomic_DNA"/>
</dbReference>
<dbReference type="EC" id="2.7.1.100" evidence="3"/>
<dbReference type="NCBIfam" id="TIGR01767">
    <property type="entry name" value="MTRK"/>
    <property type="match status" value="1"/>
</dbReference>
<evidence type="ECO:0000256" key="4">
    <source>
        <dbReference type="ARBA" id="ARBA00022679"/>
    </source>
</evidence>
<dbReference type="PANTHER" id="PTHR34273">
    <property type="entry name" value="METHYLTHIORIBOSE KINASE"/>
    <property type="match status" value="1"/>
</dbReference>
<evidence type="ECO:0000313" key="9">
    <source>
        <dbReference type="EMBL" id="XDI36886.1"/>
    </source>
</evidence>
<feature type="domain" description="Aminoglycoside phosphotransferase" evidence="8">
    <location>
        <begin position="225"/>
        <end position="269"/>
    </location>
</feature>
<keyword evidence="7" id="KW-0067">ATP-binding</keyword>
<name>A0AB39BU65_9BACI</name>
<evidence type="ECO:0000259" key="8">
    <source>
        <dbReference type="Pfam" id="PF01636"/>
    </source>
</evidence>
<dbReference type="InterPro" id="IPR002575">
    <property type="entry name" value="Aminoglycoside_PTrfase"/>
</dbReference>
<dbReference type="InterPro" id="IPR011009">
    <property type="entry name" value="Kinase-like_dom_sf"/>
</dbReference>
<dbReference type="PIRSF" id="PIRSF031134">
    <property type="entry name" value="MTRK"/>
    <property type="match status" value="1"/>
</dbReference>
<evidence type="ECO:0000256" key="6">
    <source>
        <dbReference type="ARBA" id="ARBA00022777"/>
    </source>
</evidence>
<comment type="similarity">
    <text evidence="1">Belongs to the methylthioribose kinase family.</text>
</comment>
<comment type="subunit">
    <text evidence="2">Homodimer.</text>
</comment>
<accession>A0AB39BU65</accession>
<protein>
    <recommendedName>
        <fullName evidence="3">S-methyl-5-thioribose kinase</fullName>
        <ecNumber evidence="3">2.7.1.100</ecNumber>
    </recommendedName>
</protein>
<keyword evidence="4 9" id="KW-0808">Transferase</keyword>
<proteinExistence type="inferred from homology"/>
<dbReference type="GO" id="GO:0005524">
    <property type="term" value="F:ATP binding"/>
    <property type="evidence" value="ECO:0007669"/>
    <property type="project" value="UniProtKB-KW"/>
</dbReference>
<evidence type="ECO:0000256" key="2">
    <source>
        <dbReference type="ARBA" id="ARBA00011738"/>
    </source>
</evidence>
<dbReference type="GO" id="GO:0009086">
    <property type="term" value="P:methionine biosynthetic process"/>
    <property type="evidence" value="ECO:0007669"/>
    <property type="project" value="InterPro"/>
</dbReference>
<gene>
    <name evidence="9" type="primary">mtnK</name>
    <name evidence="9" type="ORF">AB3N04_19775</name>
</gene>
<dbReference type="SUPFAM" id="SSF56112">
    <property type="entry name" value="Protein kinase-like (PK-like)"/>
    <property type="match status" value="1"/>
</dbReference>